<comment type="caution">
    <text evidence="1">The sequence shown here is derived from an EMBL/GenBank/DDBJ whole genome shotgun (WGS) entry which is preliminary data.</text>
</comment>
<proteinExistence type="predicted"/>
<accession>A0AAD7NFK9</accession>
<gene>
    <name evidence="1" type="ORF">DFH07DRAFT_816853</name>
</gene>
<name>A0AAD7NFK9_9AGAR</name>
<keyword evidence="2" id="KW-1185">Reference proteome</keyword>
<organism evidence="1 2">
    <name type="scientific">Mycena maculata</name>
    <dbReference type="NCBI Taxonomy" id="230809"/>
    <lineage>
        <taxon>Eukaryota</taxon>
        <taxon>Fungi</taxon>
        <taxon>Dikarya</taxon>
        <taxon>Basidiomycota</taxon>
        <taxon>Agaricomycotina</taxon>
        <taxon>Agaricomycetes</taxon>
        <taxon>Agaricomycetidae</taxon>
        <taxon>Agaricales</taxon>
        <taxon>Marasmiineae</taxon>
        <taxon>Mycenaceae</taxon>
        <taxon>Mycena</taxon>
    </lineage>
</organism>
<evidence type="ECO:0000313" key="1">
    <source>
        <dbReference type="EMBL" id="KAJ7760092.1"/>
    </source>
</evidence>
<sequence length="224" mass="23862">MEGGVRLRVRDGGRVVAVVRKRVLCGGRALPCRRGWRGRGLVLVLLLVIAVDSVRAVAALHTASGGAIVQVEPVATTAGVLLQAAMYAAELLLLRAGVVSEVELERRQLARGALGEGGVDVLLLRHIHGDWGIVPRIVDERFLGLDGGAPRQLVVEELVLAVTGMMAVLRVHLSPRTKVKRIVERRADLCGKVAADSARARRGKVCVRRGNGGRQCGHVLPCGV</sequence>
<dbReference type="EMBL" id="JARJLG010000050">
    <property type="protein sequence ID" value="KAJ7760092.1"/>
    <property type="molecule type" value="Genomic_DNA"/>
</dbReference>
<dbReference type="AlphaFoldDB" id="A0AAD7NFK9"/>
<dbReference type="Proteomes" id="UP001215280">
    <property type="component" value="Unassembled WGS sequence"/>
</dbReference>
<protein>
    <submittedName>
        <fullName evidence="1">Uncharacterized protein</fullName>
    </submittedName>
</protein>
<reference evidence="1" key="1">
    <citation type="submission" date="2023-03" db="EMBL/GenBank/DDBJ databases">
        <title>Massive genome expansion in bonnet fungi (Mycena s.s.) driven by repeated elements and novel gene families across ecological guilds.</title>
        <authorList>
            <consortium name="Lawrence Berkeley National Laboratory"/>
            <person name="Harder C.B."/>
            <person name="Miyauchi S."/>
            <person name="Viragh M."/>
            <person name="Kuo A."/>
            <person name="Thoen E."/>
            <person name="Andreopoulos B."/>
            <person name="Lu D."/>
            <person name="Skrede I."/>
            <person name="Drula E."/>
            <person name="Henrissat B."/>
            <person name="Morin E."/>
            <person name="Kohler A."/>
            <person name="Barry K."/>
            <person name="LaButti K."/>
            <person name="Morin E."/>
            <person name="Salamov A."/>
            <person name="Lipzen A."/>
            <person name="Mereny Z."/>
            <person name="Hegedus B."/>
            <person name="Baldrian P."/>
            <person name="Stursova M."/>
            <person name="Weitz H."/>
            <person name="Taylor A."/>
            <person name="Grigoriev I.V."/>
            <person name="Nagy L.G."/>
            <person name="Martin F."/>
            <person name="Kauserud H."/>
        </authorList>
    </citation>
    <scope>NUCLEOTIDE SEQUENCE</scope>
    <source>
        <strain evidence="1">CBHHK188m</strain>
    </source>
</reference>
<evidence type="ECO:0000313" key="2">
    <source>
        <dbReference type="Proteomes" id="UP001215280"/>
    </source>
</evidence>